<evidence type="ECO:0000313" key="4">
    <source>
        <dbReference type="Proteomes" id="UP000239322"/>
    </source>
</evidence>
<dbReference type="Pfam" id="PF12680">
    <property type="entry name" value="SnoaL_2"/>
    <property type="match status" value="1"/>
</dbReference>
<comment type="caution">
    <text evidence="3">The sequence shown here is derived from an EMBL/GenBank/DDBJ whole genome shotgun (WGS) entry which is preliminary data.</text>
</comment>
<keyword evidence="4" id="KW-1185">Reference proteome</keyword>
<dbReference type="InterPro" id="IPR032710">
    <property type="entry name" value="NTF2-like_dom_sf"/>
</dbReference>
<name>A0A2S9PZZ9_9ACTN</name>
<organism evidence="3 4">
    <name type="scientific">Streptomyces solincola</name>
    <dbReference type="NCBI Taxonomy" id="2100817"/>
    <lineage>
        <taxon>Bacteria</taxon>
        <taxon>Bacillati</taxon>
        <taxon>Actinomycetota</taxon>
        <taxon>Actinomycetes</taxon>
        <taxon>Kitasatosporales</taxon>
        <taxon>Streptomycetaceae</taxon>
        <taxon>Streptomyces</taxon>
    </lineage>
</organism>
<accession>A0A2S9PZZ9</accession>
<sequence>MGKVAGIVVSTVALLAVVVHGSAVAQPHEGQAAVGRAGSTAAGTTAVWQRHIGAWGRQDLDAIMSDYTEDAVLVLNNQVYEGRAAIRPVFERLFDIFGQGDNRIDEPVIRAGLVHITWHFTPHGSPAPVFGTDTFVVKGDAIAVQTIASPLYERYPVRAAA</sequence>
<protein>
    <recommendedName>
        <fullName evidence="2">SnoaL-like domain-containing protein</fullName>
    </recommendedName>
</protein>
<reference evidence="3 4" key="1">
    <citation type="submission" date="2018-03" db="EMBL/GenBank/DDBJ databases">
        <title>Novel Streptomyces sp. from soil.</title>
        <authorList>
            <person name="Tan G.Y.A."/>
            <person name="Lee Z.Y."/>
        </authorList>
    </citation>
    <scope>NUCLEOTIDE SEQUENCE [LARGE SCALE GENOMIC DNA]</scope>
    <source>
        <strain evidence="3 4">ST5x</strain>
    </source>
</reference>
<feature type="chain" id="PRO_5015412677" description="SnoaL-like domain-containing protein" evidence="1">
    <location>
        <begin position="26"/>
        <end position="161"/>
    </location>
</feature>
<keyword evidence="1" id="KW-0732">Signal</keyword>
<evidence type="ECO:0000259" key="2">
    <source>
        <dbReference type="Pfam" id="PF12680"/>
    </source>
</evidence>
<dbReference type="Proteomes" id="UP000239322">
    <property type="component" value="Unassembled WGS sequence"/>
</dbReference>
<dbReference type="AlphaFoldDB" id="A0A2S9PZZ9"/>
<feature type="domain" description="SnoaL-like" evidence="2">
    <location>
        <begin position="49"/>
        <end position="143"/>
    </location>
</feature>
<dbReference type="SUPFAM" id="SSF54427">
    <property type="entry name" value="NTF2-like"/>
    <property type="match status" value="1"/>
</dbReference>
<feature type="signal peptide" evidence="1">
    <location>
        <begin position="1"/>
        <end position="25"/>
    </location>
</feature>
<evidence type="ECO:0000256" key="1">
    <source>
        <dbReference type="SAM" id="SignalP"/>
    </source>
</evidence>
<proteinExistence type="predicted"/>
<evidence type="ECO:0000313" key="3">
    <source>
        <dbReference type="EMBL" id="PRH79968.1"/>
    </source>
</evidence>
<dbReference type="EMBL" id="PVLV01000089">
    <property type="protein sequence ID" value="PRH79968.1"/>
    <property type="molecule type" value="Genomic_DNA"/>
</dbReference>
<dbReference type="Gene3D" id="3.10.450.50">
    <property type="match status" value="1"/>
</dbReference>
<dbReference type="InterPro" id="IPR037401">
    <property type="entry name" value="SnoaL-like"/>
</dbReference>
<gene>
    <name evidence="3" type="ORF">C6N75_06730</name>
</gene>